<evidence type="ECO:0000313" key="6">
    <source>
        <dbReference type="EMBL" id="CAJ0892429.1"/>
    </source>
</evidence>
<dbReference type="PRINTS" id="PR00038">
    <property type="entry name" value="HTHLUXR"/>
</dbReference>
<dbReference type="Proteomes" id="UP001190002">
    <property type="component" value="Unassembled WGS sequence"/>
</dbReference>
<name>A0AAD2AVS0_9RALS</name>
<evidence type="ECO:0000256" key="2">
    <source>
        <dbReference type="ARBA" id="ARBA00023125"/>
    </source>
</evidence>
<evidence type="ECO:0000313" key="5">
    <source>
        <dbReference type="EMBL" id="CAJ0692771.1"/>
    </source>
</evidence>
<evidence type="ECO:0000313" key="7">
    <source>
        <dbReference type="Proteomes" id="UP001190002"/>
    </source>
</evidence>
<dbReference type="PANTHER" id="PTHR44688">
    <property type="entry name" value="DNA-BINDING TRANSCRIPTIONAL ACTIVATOR DEVR_DOSR"/>
    <property type="match status" value="1"/>
</dbReference>
<dbReference type="GO" id="GO:0006355">
    <property type="term" value="P:regulation of DNA-templated transcription"/>
    <property type="evidence" value="ECO:0007669"/>
    <property type="project" value="InterPro"/>
</dbReference>
<keyword evidence="1" id="KW-0805">Transcription regulation</keyword>
<proteinExistence type="predicted"/>
<dbReference type="Gene3D" id="3.30.450.80">
    <property type="entry name" value="Transcription factor LuxR-like, autoinducer-binding domain"/>
    <property type="match status" value="1"/>
</dbReference>
<protein>
    <recommendedName>
        <fullName evidence="4">HTH luxR-type domain-containing protein</fullName>
    </recommendedName>
</protein>
<sequence>MANSIDAILAIEKAKHLNAITDVVRSVAQVHGYDRYILFAASSSYERIVKQVYWIEGDWFGDGTEVTATRYMQVCPVTRHLLDLSEPFFWTKHENAREERYSVVRHPRGDGVHGLQIPVFGPTGLEGAVSLGGKHIDSSPEARILLSQVGAAAFRAARKRIDGHPTPLLSPGLSRREREILQWIAAGRRQAEIAAALGLSERTVENHLRKARHRLGVATTAQAVSFALANAAIGPADPPA</sequence>
<dbReference type="InterPro" id="IPR036693">
    <property type="entry name" value="TF_LuxR_autoind-bd_dom_sf"/>
</dbReference>
<dbReference type="InterPro" id="IPR005143">
    <property type="entry name" value="TF_LuxR_autoind-bd_dom"/>
</dbReference>
<evidence type="ECO:0000259" key="4">
    <source>
        <dbReference type="PROSITE" id="PS50043"/>
    </source>
</evidence>
<feature type="domain" description="HTH luxR-type" evidence="4">
    <location>
        <begin position="166"/>
        <end position="231"/>
    </location>
</feature>
<dbReference type="PANTHER" id="PTHR44688:SF16">
    <property type="entry name" value="DNA-BINDING TRANSCRIPTIONAL ACTIVATOR DEVR_DOSR"/>
    <property type="match status" value="1"/>
</dbReference>
<dbReference type="EMBL" id="CAUDKV010000023">
    <property type="protein sequence ID" value="CAJ0892429.1"/>
    <property type="molecule type" value="Genomic_DNA"/>
</dbReference>
<evidence type="ECO:0000313" key="8">
    <source>
        <dbReference type="Proteomes" id="UP001190452"/>
    </source>
</evidence>
<dbReference type="RefSeq" id="WP_096746181.1">
    <property type="nucleotide sequence ID" value="NZ_CATVXE010000020.1"/>
</dbReference>
<evidence type="ECO:0000256" key="1">
    <source>
        <dbReference type="ARBA" id="ARBA00023015"/>
    </source>
</evidence>
<dbReference type="NCBIfam" id="TIGR03541">
    <property type="entry name" value="reg_near_HchA"/>
    <property type="match status" value="1"/>
</dbReference>
<dbReference type="CDD" id="cd06170">
    <property type="entry name" value="LuxR_C_like"/>
    <property type="match status" value="1"/>
</dbReference>
<dbReference type="InterPro" id="IPR019941">
    <property type="entry name" value="Tscrpt_reg_LuxR_HchA-assoc"/>
</dbReference>
<dbReference type="Gene3D" id="1.10.10.10">
    <property type="entry name" value="Winged helix-like DNA-binding domain superfamily/Winged helix DNA-binding domain"/>
    <property type="match status" value="1"/>
</dbReference>
<dbReference type="SMART" id="SM00421">
    <property type="entry name" value="HTH_LUXR"/>
    <property type="match status" value="1"/>
</dbReference>
<keyword evidence="3" id="KW-0804">Transcription</keyword>
<dbReference type="Pfam" id="PF00196">
    <property type="entry name" value="GerE"/>
    <property type="match status" value="1"/>
</dbReference>
<dbReference type="EMBL" id="CATVXE010000020">
    <property type="protein sequence ID" value="CAJ0692771.1"/>
    <property type="molecule type" value="Genomic_DNA"/>
</dbReference>
<comment type="caution">
    <text evidence="5">The sequence shown here is derived from an EMBL/GenBank/DDBJ whole genome shotgun (WGS) entry which is preliminary data.</text>
</comment>
<accession>A0AAD2AVS0</accession>
<dbReference type="SUPFAM" id="SSF75516">
    <property type="entry name" value="Pheromone-binding domain of LuxR-like quorum-sensing transcription factors"/>
    <property type="match status" value="1"/>
</dbReference>
<gene>
    <name evidence="6" type="ORF">R77569_04224</name>
    <name evidence="5" type="ORF">R77591_03976</name>
</gene>
<organism evidence="5 7">
    <name type="scientific">Ralstonia mannitolilytica</name>
    <dbReference type="NCBI Taxonomy" id="105219"/>
    <lineage>
        <taxon>Bacteria</taxon>
        <taxon>Pseudomonadati</taxon>
        <taxon>Pseudomonadota</taxon>
        <taxon>Betaproteobacteria</taxon>
        <taxon>Burkholderiales</taxon>
        <taxon>Burkholderiaceae</taxon>
        <taxon>Ralstonia</taxon>
    </lineage>
</organism>
<dbReference type="InterPro" id="IPR016032">
    <property type="entry name" value="Sig_transdc_resp-reg_C-effctor"/>
</dbReference>
<dbReference type="InterPro" id="IPR000792">
    <property type="entry name" value="Tscrpt_reg_LuxR_C"/>
</dbReference>
<dbReference type="InterPro" id="IPR036388">
    <property type="entry name" value="WH-like_DNA-bd_sf"/>
</dbReference>
<dbReference type="PROSITE" id="PS50043">
    <property type="entry name" value="HTH_LUXR_2"/>
    <property type="match status" value="1"/>
</dbReference>
<keyword evidence="8" id="KW-1185">Reference proteome</keyword>
<dbReference type="Pfam" id="PF03472">
    <property type="entry name" value="Autoind_bind"/>
    <property type="match status" value="1"/>
</dbReference>
<keyword evidence="2" id="KW-0238">DNA-binding</keyword>
<reference evidence="5 8" key="1">
    <citation type="submission" date="2023-07" db="EMBL/GenBank/DDBJ databases">
        <authorList>
            <person name="Peeters C."/>
        </authorList>
    </citation>
    <scope>NUCLEOTIDE SEQUENCE</scope>
    <source>
        <strain evidence="6 8">R-77569</strain>
        <strain evidence="5">R-77591</strain>
    </source>
</reference>
<dbReference type="Proteomes" id="UP001190452">
    <property type="component" value="Unassembled WGS sequence"/>
</dbReference>
<evidence type="ECO:0000256" key="3">
    <source>
        <dbReference type="ARBA" id="ARBA00023163"/>
    </source>
</evidence>
<dbReference type="GO" id="GO:0003677">
    <property type="term" value="F:DNA binding"/>
    <property type="evidence" value="ECO:0007669"/>
    <property type="project" value="UniProtKB-KW"/>
</dbReference>
<dbReference type="AlphaFoldDB" id="A0AAD2AVS0"/>
<dbReference type="SUPFAM" id="SSF46894">
    <property type="entry name" value="C-terminal effector domain of the bipartite response regulators"/>
    <property type="match status" value="1"/>
</dbReference>